<evidence type="ECO:0000313" key="2">
    <source>
        <dbReference type="EMBL" id="GAA4925343.1"/>
    </source>
</evidence>
<comment type="caution">
    <text evidence="2">The sequence shown here is derived from an EMBL/GenBank/DDBJ whole genome shotgun (WGS) entry which is preliminary data.</text>
</comment>
<keyword evidence="1" id="KW-0472">Membrane</keyword>
<evidence type="ECO:0000256" key="1">
    <source>
        <dbReference type="SAM" id="Phobius"/>
    </source>
</evidence>
<name>A0ABP9G1L3_9SPHI</name>
<proteinExistence type="predicted"/>
<feature type="transmembrane region" description="Helical" evidence="1">
    <location>
        <begin position="6"/>
        <end position="25"/>
    </location>
</feature>
<sequence length="56" mass="6644">MEFKTIRFYVVIALLIVGYFAYARYTGLVYWESRVEKNTDNSNSHTSSGGRRFYHK</sequence>
<keyword evidence="1" id="KW-1133">Transmembrane helix</keyword>
<keyword evidence="3" id="KW-1185">Reference proteome</keyword>
<accession>A0ABP9G1L3</accession>
<dbReference type="EMBL" id="BAABJI010000002">
    <property type="protein sequence ID" value="GAA4925343.1"/>
    <property type="molecule type" value="Genomic_DNA"/>
</dbReference>
<gene>
    <name evidence="2" type="ORF">GCM10023313_32310</name>
</gene>
<reference evidence="3" key="1">
    <citation type="journal article" date="2019" name="Int. J. Syst. Evol. Microbiol.">
        <title>The Global Catalogue of Microorganisms (GCM) 10K type strain sequencing project: providing services to taxonomists for standard genome sequencing and annotation.</title>
        <authorList>
            <consortium name="The Broad Institute Genomics Platform"/>
            <consortium name="The Broad Institute Genome Sequencing Center for Infectious Disease"/>
            <person name="Wu L."/>
            <person name="Ma J."/>
        </authorList>
    </citation>
    <scope>NUCLEOTIDE SEQUENCE [LARGE SCALE GENOMIC DNA]</scope>
    <source>
        <strain evidence="3">JCM 18283</strain>
    </source>
</reference>
<evidence type="ECO:0000313" key="3">
    <source>
        <dbReference type="Proteomes" id="UP001501436"/>
    </source>
</evidence>
<protein>
    <submittedName>
        <fullName evidence="2">Uncharacterized protein</fullName>
    </submittedName>
</protein>
<dbReference type="Proteomes" id="UP001501436">
    <property type="component" value="Unassembled WGS sequence"/>
</dbReference>
<organism evidence="2 3">
    <name type="scientific">Mucilaginibacter defluvii</name>
    <dbReference type="NCBI Taxonomy" id="1196019"/>
    <lineage>
        <taxon>Bacteria</taxon>
        <taxon>Pseudomonadati</taxon>
        <taxon>Bacteroidota</taxon>
        <taxon>Sphingobacteriia</taxon>
        <taxon>Sphingobacteriales</taxon>
        <taxon>Sphingobacteriaceae</taxon>
        <taxon>Mucilaginibacter</taxon>
    </lineage>
</organism>
<dbReference type="RefSeq" id="WP_345332619.1">
    <property type="nucleotide sequence ID" value="NZ_BAABJI010000002.1"/>
</dbReference>
<keyword evidence="1" id="KW-0812">Transmembrane</keyword>